<keyword evidence="3" id="KW-0862">Zinc</keyword>
<evidence type="ECO:0000256" key="3">
    <source>
        <dbReference type="ARBA" id="ARBA00022833"/>
    </source>
</evidence>
<evidence type="ECO:0000256" key="2">
    <source>
        <dbReference type="ARBA" id="ARBA00022771"/>
    </source>
</evidence>
<evidence type="ECO:0000256" key="4">
    <source>
        <dbReference type="PROSITE-ProRule" id="PRU00027"/>
    </source>
</evidence>
<dbReference type="GO" id="GO:0003677">
    <property type="term" value="F:DNA binding"/>
    <property type="evidence" value="ECO:0007669"/>
    <property type="project" value="InterPro"/>
</dbReference>
<keyword evidence="7" id="KW-1185">Reference proteome</keyword>
<dbReference type="Proteomes" id="UP000428333">
    <property type="component" value="Linkage Group LG07"/>
</dbReference>
<feature type="non-terminal residue" evidence="6">
    <location>
        <position position="1"/>
    </location>
</feature>
<feature type="domain" description="BED-type" evidence="5">
    <location>
        <begin position="12"/>
        <end position="68"/>
    </location>
</feature>
<dbReference type="PANTHER" id="PTHR32166:SF105">
    <property type="entry name" value="HAT DIMERIZATION DOMAIN-CONTAINING PROTEIN"/>
    <property type="match status" value="1"/>
</dbReference>
<dbReference type="GO" id="GO:0008270">
    <property type="term" value="F:zinc ion binding"/>
    <property type="evidence" value="ECO:0007669"/>
    <property type="project" value="UniProtKB-KW"/>
</dbReference>
<evidence type="ECO:0000313" key="6">
    <source>
        <dbReference type="EMBL" id="KAE9455557.1"/>
    </source>
</evidence>
<evidence type="ECO:0000256" key="1">
    <source>
        <dbReference type="ARBA" id="ARBA00022723"/>
    </source>
</evidence>
<evidence type="ECO:0000259" key="5">
    <source>
        <dbReference type="PROSITE" id="PS50808"/>
    </source>
</evidence>
<evidence type="ECO:0000313" key="7">
    <source>
        <dbReference type="Proteomes" id="UP000428333"/>
    </source>
</evidence>
<keyword evidence="2 4" id="KW-0863">Zinc-finger</keyword>
<protein>
    <recommendedName>
        <fullName evidence="5">BED-type domain-containing protein</fullName>
    </recommendedName>
</protein>
<keyword evidence="1" id="KW-0479">Metal-binding</keyword>
<dbReference type="Pfam" id="PF02892">
    <property type="entry name" value="zf-BED"/>
    <property type="match status" value="1"/>
</dbReference>
<name>A0A6A4LLS1_9ERIC</name>
<dbReference type="InterPro" id="IPR012337">
    <property type="entry name" value="RNaseH-like_sf"/>
</dbReference>
<gene>
    <name evidence="6" type="ORF">C3L33_12539</name>
</gene>
<comment type="caution">
    <text evidence="6">The sequence shown here is derived from an EMBL/GenBank/DDBJ whole genome shotgun (WGS) entry which is preliminary data.</text>
</comment>
<dbReference type="EMBL" id="QEFC01001835">
    <property type="protein sequence ID" value="KAE9455557.1"/>
    <property type="molecule type" value="Genomic_DNA"/>
</dbReference>
<proteinExistence type="predicted"/>
<reference evidence="6 7" key="1">
    <citation type="journal article" date="2019" name="Genome Biol. Evol.">
        <title>The Rhododendron genome and chromosomal organization provide insight into shared whole-genome duplications across the heath family (Ericaceae).</title>
        <authorList>
            <person name="Soza V.L."/>
            <person name="Lindsley D."/>
            <person name="Waalkes A."/>
            <person name="Ramage E."/>
            <person name="Patwardhan R.P."/>
            <person name="Burton J.N."/>
            <person name="Adey A."/>
            <person name="Kumar A."/>
            <person name="Qiu R."/>
            <person name="Shendure J."/>
            <person name="Hall B."/>
        </authorList>
    </citation>
    <scope>NUCLEOTIDE SEQUENCE [LARGE SCALE GENOMIC DNA]</scope>
    <source>
        <strain evidence="6">RSF 1966-606</strain>
    </source>
</reference>
<dbReference type="InterPro" id="IPR003656">
    <property type="entry name" value="Znf_BED"/>
</dbReference>
<dbReference type="PROSITE" id="PS50808">
    <property type="entry name" value="ZF_BED"/>
    <property type="match status" value="1"/>
</dbReference>
<organism evidence="6 7">
    <name type="scientific">Rhododendron williamsianum</name>
    <dbReference type="NCBI Taxonomy" id="262921"/>
    <lineage>
        <taxon>Eukaryota</taxon>
        <taxon>Viridiplantae</taxon>
        <taxon>Streptophyta</taxon>
        <taxon>Embryophyta</taxon>
        <taxon>Tracheophyta</taxon>
        <taxon>Spermatophyta</taxon>
        <taxon>Magnoliopsida</taxon>
        <taxon>eudicotyledons</taxon>
        <taxon>Gunneridae</taxon>
        <taxon>Pentapetalae</taxon>
        <taxon>asterids</taxon>
        <taxon>Ericales</taxon>
        <taxon>Ericaceae</taxon>
        <taxon>Ericoideae</taxon>
        <taxon>Rhodoreae</taxon>
        <taxon>Rhododendron</taxon>
    </lineage>
</organism>
<dbReference type="OrthoDB" id="851935at2759"/>
<dbReference type="PANTHER" id="PTHR32166">
    <property type="entry name" value="OSJNBA0013A04.12 PROTEIN"/>
    <property type="match status" value="1"/>
</dbReference>
<dbReference type="SUPFAM" id="SSF53098">
    <property type="entry name" value="Ribonuclease H-like"/>
    <property type="match status" value="1"/>
</dbReference>
<sequence>MVEEMGSLRSAGFVDPGWEHGIAQDERKKKVRCNYCAKIVSGGIYRLKQHLARLSGEVTYCDKAPEEVFLKMRENLEGGRFDNEEEEEEQEEDALAKLAIKSNHDDDVRKYGHFWSVIDNRWNSLFHHPLYLAAYFLNPSYRYRPDFVAHPDVVRGLNSCLVRLEPDNGRRISASMQVGFYYWPDRV</sequence>
<accession>A0A6A4LLS1</accession>
<dbReference type="AlphaFoldDB" id="A0A6A4LLS1"/>